<keyword evidence="6 8" id="KW-0368">Histidine biosynthesis</keyword>
<dbReference type="Gene3D" id="3.20.20.140">
    <property type="entry name" value="Metal-dependent hydrolases"/>
    <property type="match status" value="1"/>
</dbReference>
<dbReference type="InterPro" id="IPR004013">
    <property type="entry name" value="PHP_dom"/>
</dbReference>
<dbReference type="RefSeq" id="WP_256197467.1">
    <property type="nucleotide sequence ID" value="NZ_JANGCH010000003.1"/>
</dbReference>
<dbReference type="InterPro" id="IPR010140">
    <property type="entry name" value="Histidinol_P_phosphatase_HisJ"/>
</dbReference>
<evidence type="ECO:0000256" key="2">
    <source>
        <dbReference type="ARBA" id="ARBA00009152"/>
    </source>
</evidence>
<protein>
    <recommendedName>
        <fullName evidence="3 8">Histidinol-phosphatase</fullName>
        <shortName evidence="8">HolPase</shortName>
        <ecNumber evidence="3 8">3.1.3.15</ecNumber>
    </recommendedName>
</protein>
<dbReference type="Proteomes" id="UP001524435">
    <property type="component" value="Unassembled WGS sequence"/>
</dbReference>
<keyword evidence="4 8" id="KW-0028">Amino-acid biosynthesis</keyword>
<feature type="domain" description="PHP" evidence="9">
    <location>
        <begin position="6"/>
        <end position="192"/>
    </location>
</feature>
<dbReference type="PANTHER" id="PTHR21039">
    <property type="entry name" value="HISTIDINOL PHOSPHATASE-RELATED"/>
    <property type="match status" value="1"/>
</dbReference>
<evidence type="ECO:0000313" key="10">
    <source>
        <dbReference type="EMBL" id="MCQ5121300.1"/>
    </source>
</evidence>
<comment type="pathway">
    <text evidence="1 8">Amino-acid biosynthesis; L-histidine biosynthesis; L-histidine from 5-phospho-alpha-D-ribose 1-diphosphate: step 8/9.</text>
</comment>
<sequence length="268" mass="31366">MKKCNYHTHTYRCMHACGSDEDYVISAIKGGYQVLGFSDHAPWNYESDFVAHMRMPLVQFHEYAGSIRKLKEKYRGQIEILLGLECEYYPRYLPWLRQFLIEEQVDYIILGNHYYESDEIANQYYGNRCKEDLYLQRYVEGAIAAMETGLYAYMAHPDLFMRGRKVFDDQAREASRQICEAAKRLHIPLEYNLEGAAYNAACQIEEYPHHEFWKIAAEIGNEVVIGVDAHDPASLEREDYDRQARAYLKGLGLSILEEVSLPDYRLLR</sequence>
<dbReference type="CDD" id="cd12110">
    <property type="entry name" value="PHP_HisPPase_Hisj_like"/>
    <property type="match status" value="1"/>
</dbReference>
<comment type="caution">
    <text evidence="10">The sequence shown here is derived from an EMBL/GenBank/DDBJ whole genome shotgun (WGS) entry which is preliminary data.</text>
</comment>
<reference evidence="10 11" key="1">
    <citation type="submission" date="2022-06" db="EMBL/GenBank/DDBJ databases">
        <title>Isolation of gut microbiota from human fecal samples.</title>
        <authorList>
            <person name="Pamer E.G."/>
            <person name="Barat B."/>
            <person name="Waligurski E."/>
            <person name="Medina S."/>
            <person name="Paddock L."/>
            <person name="Mostad J."/>
        </authorList>
    </citation>
    <scope>NUCLEOTIDE SEQUENCE [LARGE SCALE GENOMIC DNA]</scope>
    <source>
        <strain evidence="10 11">DFI.6.1</strain>
    </source>
</reference>
<name>A0ABT1SKV4_9FIRM</name>
<keyword evidence="11" id="KW-1185">Reference proteome</keyword>
<gene>
    <name evidence="10" type="ORF">NE663_03360</name>
</gene>
<dbReference type="InterPro" id="IPR016195">
    <property type="entry name" value="Pol/histidinol_Pase-like"/>
</dbReference>
<evidence type="ECO:0000256" key="6">
    <source>
        <dbReference type="ARBA" id="ARBA00023102"/>
    </source>
</evidence>
<evidence type="ECO:0000256" key="3">
    <source>
        <dbReference type="ARBA" id="ARBA00013085"/>
    </source>
</evidence>
<evidence type="ECO:0000313" key="11">
    <source>
        <dbReference type="Proteomes" id="UP001524435"/>
    </source>
</evidence>
<accession>A0ABT1SKV4</accession>
<organism evidence="10 11">
    <name type="scientific">Massilicoli timonensis</name>
    <dbReference type="NCBI Taxonomy" id="2015901"/>
    <lineage>
        <taxon>Bacteria</taxon>
        <taxon>Bacillati</taxon>
        <taxon>Bacillota</taxon>
        <taxon>Erysipelotrichia</taxon>
        <taxon>Erysipelotrichales</taxon>
        <taxon>Erysipelotrichaceae</taxon>
        <taxon>Massilicoli</taxon>
    </lineage>
</organism>
<dbReference type="PANTHER" id="PTHR21039:SF0">
    <property type="entry name" value="HISTIDINOL-PHOSPHATASE"/>
    <property type="match status" value="1"/>
</dbReference>
<dbReference type="EC" id="3.1.3.15" evidence="3 8"/>
<evidence type="ECO:0000259" key="9">
    <source>
        <dbReference type="Pfam" id="PF02811"/>
    </source>
</evidence>
<evidence type="ECO:0000256" key="8">
    <source>
        <dbReference type="RuleBase" id="RU366003"/>
    </source>
</evidence>
<keyword evidence="5 8" id="KW-0378">Hydrolase</keyword>
<evidence type="ECO:0000256" key="4">
    <source>
        <dbReference type="ARBA" id="ARBA00022605"/>
    </source>
</evidence>
<dbReference type="NCBIfam" id="TIGR01856">
    <property type="entry name" value="hisJ_fam"/>
    <property type="match status" value="1"/>
</dbReference>
<dbReference type="Pfam" id="PF02811">
    <property type="entry name" value="PHP"/>
    <property type="match status" value="1"/>
</dbReference>
<comment type="similarity">
    <text evidence="2 8">Belongs to the PHP hydrolase family. HisK subfamily.</text>
</comment>
<proteinExistence type="inferred from homology"/>
<evidence type="ECO:0000256" key="1">
    <source>
        <dbReference type="ARBA" id="ARBA00004970"/>
    </source>
</evidence>
<evidence type="ECO:0000256" key="7">
    <source>
        <dbReference type="ARBA" id="ARBA00049158"/>
    </source>
</evidence>
<dbReference type="EMBL" id="JANGCH010000003">
    <property type="protein sequence ID" value="MCQ5121300.1"/>
    <property type="molecule type" value="Genomic_DNA"/>
</dbReference>
<comment type="catalytic activity">
    <reaction evidence="7 8">
        <text>L-histidinol phosphate + H2O = L-histidinol + phosphate</text>
        <dbReference type="Rhea" id="RHEA:14465"/>
        <dbReference type="ChEBI" id="CHEBI:15377"/>
        <dbReference type="ChEBI" id="CHEBI:43474"/>
        <dbReference type="ChEBI" id="CHEBI:57699"/>
        <dbReference type="ChEBI" id="CHEBI:57980"/>
        <dbReference type="EC" id="3.1.3.15"/>
    </reaction>
</comment>
<dbReference type="SUPFAM" id="SSF89550">
    <property type="entry name" value="PHP domain-like"/>
    <property type="match status" value="1"/>
</dbReference>
<evidence type="ECO:0000256" key="5">
    <source>
        <dbReference type="ARBA" id="ARBA00022801"/>
    </source>
</evidence>